<gene>
    <name evidence="1" type="ordered locus">PputW619_2265</name>
</gene>
<dbReference type="HOGENOM" id="CLU_334896_0_0_6"/>
<proteinExistence type="predicted"/>
<dbReference type="AlphaFoldDB" id="B1J7K2"/>
<name>B1J7K2_PSEPW</name>
<dbReference type="OrthoDB" id="6876339at2"/>
<reference evidence="1" key="1">
    <citation type="submission" date="2008-02" db="EMBL/GenBank/DDBJ databases">
        <title>Complete sequence of Psuedomonas putida W619.</title>
        <authorList>
            <consortium name="US DOE Joint Genome Institute"/>
            <person name="Copeland A."/>
            <person name="Lucas S."/>
            <person name="Lapidus A."/>
            <person name="Barry K."/>
            <person name="Detter J.C."/>
            <person name="Glavina del Rio T."/>
            <person name="Dalin E."/>
            <person name="Tice H."/>
            <person name="Pitluck S."/>
            <person name="Chain P."/>
            <person name="Malfatti S."/>
            <person name="Shin M."/>
            <person name="Vergez L."/>
            <person name="Schmutz J."/>
            <person name="Larimer F."/>
            <person name="Land M."/>
            <person name="Hauser L."/>
            <person name="Kyrpides N."/>
            <person name="Kim E."/>
            <person name="Taghavi S."/>
            <person name="Vangronsveld D."/>
            <person name="van der Lelie D."/>
            <person name="Richardson P."/>
        </authorList>
    </citation>
    <scope>NUCLEOTIDE SEQUENCE</scope>
    <source>
        <strain evidence="1">W619</strain>
    </source>
</reference>
<evidence type="ECO:0008006" key="2">
    <source>
        <dbReference type="Google" id="ProtNLM"/>
    </source>
</evidence>
<dbReference type="STRING" id="390235.PputW619_2265"/>
<dbReference type="KEGG" id="ppw:PputW619_2265"/>
<accession>B1J7K2</accession>
<sequence>METLMNNLLFIPIPQAEESPTSILKRMAFKHGCFYGREIFKILGTTSISSAPICQDNPAIMKMAEEAGHLRDLVLNGFYPPAPDEVVTSSLIISGIKVPRKYIRARNNAFCSNCWKEGKEHFIIDIKLSTFCPFHHTQYILICPRCKKSIKWWKPIEDKCQCGCVLKSPPCDPADTVIEQFLLKIFRTHDQEKFDALQKILISITNSFACDWQSSTGRAILGIAIGVIDECQSLIEENLKKFRTLYPDIPARVLFAKFSRIPHPMMQNSVLRVLRHRCSEEKPPLQYKDNSLNAKKGKPIEFILISSQLMAWLKIPMPHWPAFVSSVVKVSDRGPYTWRQALAISDAALKFRLNIGKLKASPALPLHLSRYETMQKLCISLKMLREILNEGLLTGLRTPTSKLVITTESVSRFDDDLTSIELLAASHNLTTSRIFKARAALRILPPSCRSRLLQEKLIHRKDHSAIIAYCNSSVTPPPVRTLNLPMISDSPTETWLTVTEGACYMGRSRMVIRSLVSKGLLKGAYTFETKNGFSVSKESIDTFLDKHFNSRDAANLLGCAINRQSSKAAELNIVPVRSPEVDGTPCIFYSKDSFKNLQNKTAKGATIEDGNGLTITETAKLLHVDAAAIASMANRNLLKSIYHLTRKRRLITSSSVNEFYELYVRAATLADWLGITPSKIVKALSQLGIAPITGSPLDISRSRLYSIESLTNSPFFIRNTSPEKNQPPAKHRAGLDHCLKLNLHNLQSVIKSHNISPLAFYNLFSKPGTIKIITINKLKFITPIDKNKIDEILSNYYTCPQANLILKPKFAEALIKTGKLIARYPLSSATTTPLLSKKDVHDYIKSLKSSEK</sequence>
<evidence type="ECO:0000313" key="1">
    <source>
        <dbReference type="EMBL" id="ACA72765.1"/>
    </source>
</evidence>
<dbReference type="EMBL" id="CP000949">
    <property type="protein sequence ID" value="ACA72765.1"/>
    <property type="molecule type" value="Genomic_DNA"/>
</dbReference>
<organism evidence="1">
    <name type="scientific">Pseudomonas putida (strain W619)</name>
    <dbReference type="NCBI Taxonomy" id="390235"/>
    <lineage>
        <taxon>Bacteria</taxon>
        <taxon>Pseudomonadati</taxon>
        <taxon>Pseudomonadota</taxon>
        <taxon>Gammaproteobacteria</taxon>
        <taxon>Pseudomonadales</taxon>
        <taxon>Pseudomonadaceae</taxon>
        <taxon>Pseudomonas</taxon>
    </lineage>
</organism>
<protein>
    <recommendedName>
        <fullName evidence="2">TniQ family protein</fullName>
    </recommendedName>
</protein>